<accession>A0A179D6P3</accession>
<keyword evidence="2" id="KW-1185">Reference proteome</keyword>
<dbReference type="EMBL" id="LWLG01000002">
    <property type="protein sequence ID" value="OAQ21268.1"/>
    <property type="molecule type" value="Genomic_DNA"/>
</dbReference>
<dbReference type="AlphaFoldDB" id="A0A179D6P3"/>
<name>A0A179D6P3_9BACT</name>
<organism evidence="1 2">
    <name type="scientific">Thermosulfurimonas dismutans</name>
    <dbReference type="NCBI Taxonomy" id="999894"/>
    <lineage>
        <taxon>Bacteria</taxon>
        <taxon>Pseudomonadati</taxon>
        <taxon>Thermodesulfobacteriota</taxon>
        <taxon>Thermodesulfobacteria</taxon>
        <taxon>Thermodesulfobacteriales</taxon>
        <taxon>Thermodesulfobacteriaceae</taxon>
        <taxon>Thermosulfurimonas</taxon>
    </lineage>
</organism>
<proteinExistence type="predicted"/>
<gene>
    <name evidence="1" type="ORF">TDIS_0488</name>
</gene>
<dbReference type="Proteomes" id="UP000078390">
    <property type="component" value="Unassembled WGS sequence"/>
</dbReference>
<dbReference type="STRING" id="999894.TDIS_0488"/>
<protein>
    <submittedName>
        <fullName evidence="1">Uncharacterized protein</fullName>
    </submittedName>
</protein>
<reference evidence="1 2" key="1">
    <citation type="submission" date="2016-04" db="EMBL/GenBank/DDBJ databases">
        <title>Genome analysis of Thermosulfurimonas dismutans, the first thermophilic sulfur-disproportionating bacterium of the phylum Thermodesulfobacteria.</title>
        <authorList>
            <person name="Mardanov A.V."/>
            <person name="Beletsky A.V."/>
            <person name="Kadnikov V.V."/>
            <person name="Slobodkin A.I."/>
            <person name="Ravin N.V."/>
        </authorList>
    </citation>
    <scope>NUCLEOTIDE SEQUENCE [LARGE SCALE GENOMIC DNA]</scope>
    <source>
        <strain evidence="1 2">S95</strain>
    </source>
</reference>
<comment type="caution">
    <text evidence="1">The sequence shown here is derived from an EMBL/GenBank/DDBJ whole genome shotgun (WGS) entry which is preliminary data.</text>
</comment>
<evidence type="ECO:0000313" key="1">
    <source>
        <dbReference type="EMBL" id="OAQ21268.1"/>
    </source>
</evidence>
<evidence type="ECO:0000313" key="2">
    <source>
        <dbReference type="Proteomes" id="UP000078390"/>
    </source>
</evidence>
<sequence>MYGHIIEIDSGGWNFGNHIQAPFRILSLDKKARTVPVIFGEILRPILGFGGKIFPCQATISGKGLLDTLRGVLTLLFGSKRKNINLGG</sequence>